<evidence type="ECO:0000259" key="8">
    <source>
        <dbReference type="PROSITE" id="PS50110"/>
    </source>
</evidence>
<evidence type="ECO:0000256" key="1">
    <source>
        <dbReference type="ARBA" id="ARBA00022553"/>
    </source>
</evidence>
<protein>
    <submittedName>
        <fullName evidence="11">Transcriptional regulatory protein ChvI</fullName>
    </submittedName>
    <submittedName>
        <fullName evidence="10">Two-component system, OmpR family, response regulator</fullName>
    </submittedName>
</protein>
<dbReference type="Gene3D" id="3.40.50.2300">
    <property type="match status" value="1"/>
</dbReference>
<evidence type="ECO:0000256" key="4">
    <source>
        <dbReference type="ARBA" id="ARBA00023125"/>
    </source>
</evidence>
<dbReference type="Gene3D" id="6.10.250.690">
    <property type="match status" value="1"/>
</dbReference>
<dbReference type="SMART" id="SM00862">
    <property type="entry name" value="Trans_reg_C"/>
    <property type="match status" value="1"/>
</dbReference>
<dbReference type="InterPro" id="IPR001867">
    <property type="entry name" value="OmpR/PhoB-type_DNA-bd"/>
</dbReference>
<dbReference type="Pfam" id="PF00072">
    <property type="entry name" value="Response_reg"/>
    <property type="match status" value="1"/>
</dbReference>
<dbReference type="InterPro" id="IPR036388">
    <property type="entry name" value="WH-like_DNA-bd_sf"/>
</dbReference>
<dbReference type="InterPro" id="IPR039420">
    <property type="entry name" value="WalR-like"/>
</dbReference>
<keyword evidence="3" id="KW-0805">Transcription regulation</keyword>
<dbReference type="NCBIfam" id="TIGR03787">
    <property type="entry name" value="marine_sort_RR"/>
    <property type="match status" value="1"/>
</dbReference>
<dbReference type="PROSITE" id="PS51755">
    <property type="entry name" value="OMPR_PHOB"/>
    <property type="match status" value="1"/>
</dbReference>
<dbReference type="CDD" id="cd00383">
    <property type="entry name" value="trans_reg_C"/>
    <property type="match status" value="1"/>
</dbReference>
<keyword evidence="13" id="KW-1185">Reference proteome</keyword>
<dbReference type="PANTHER" id="PTHR48111">
    <property type="entry name" value="REGULATOR OF RPOS"/>
    <property type="match status" value="1"/>
</dbReference>
<dbReference type="Gene3D" id="1.10.10.10">
    <property type="entry name" value="Winged helix-like DNA-binding domain superfamily/Winged helix DNA-binding domain"/>
    <property type="match status" value="1"/>
</dbReference>
<feature type="DNA-binding region" description="OmpR/PhoB-type" evidence="7">
    <location>
        <begin position="189"/>
        <end position="285"/>
    </location>
</feature>
<dbReference type="GO" id="GO:0006355">
    <property type="term" value="P:regulation of DNA-templated transcription"/>
    <property type="evidence" value="ECO:0007669"/>
    <property type="project" value="InterPro"/>
</dbReference>
<dbReference type="Proteomes" id="UP000615003">
    <property type="component" value="Unassembled WGS sequence"/>
</dbReference>
<feature type="domain" description="OmpR/PhoB-type" evidence="9">
    <location>
        <begin position="189"/>
        <end position="285"/>
    </location>
</feature>
<dbReference type="PANTHER" id="PTHR48111:SF21">
    <property type="entry name" value="DNA-BINDING DUAL MASTER TRANSCRIPTIONAL REGULATOR RPAA"/>
    <property type="match status" value="1"/>
</dbReference>
<keyword evidence="1 6" id="KW-0597">Phosphoprotein</keyword>
<gene>
    <name evidence="11" type="primary">chvI</name>
    <name evidence="11" type="ORF">PCAR9_A20485</name>
    <name evidence="10" type="ORF">PCARR_a0561</name>
</gene>
<dbReference type="GO" id="GO:0032993">
    <property type="term" value="C:protein-DNA complex"/>
    <property type="evidence" value="ECO:0007669"/>
    <property type="project" value="TreeGrafter"/>
</dbReference>
<dbReference type="InterPro" id="IPR001789">
    <property type="entry name" value="Sig_transdc_resp-reg_receiver"/>
</dbReference>
<keyword evidence="4 7" id="KW-0238">DNA-binding</keyword>
<sequence>MFCFDGCIKTVASGNKGEQKWQTAEQLWQKNGNCLFNRTQLKNFDIVQNKLDRIMIEMKKIAIIEDETAIRENYIEMLSAQGYQVSGFADRASAEIAFKDALPDLAIVDIGLGHEIDGGFLLCQTLRTLSKTLPIIFLTARDSEIDTVCGLRMGADDYLTKDISLAHLAARIGALFRRMEALEQPADANALITRGQLVLDTQRMQVFWQQQLVDLTVTEFWMLHSLAQRPGHVKSRNDLMSDAKIYVDDSTITSHVKRIRKKFMALDSHFDCIDTVYGMGYRWEQH</sequence>
<dbReference type="GO" id="GO:0000976">
    <property type="term" value="F:transcription cis-regulatory region binding"/>
    <property type="evidence" value="ECO:0007669"/>
    <property type="project" value="TreeGrafter"/>
</dbReference>
<feature type="domain" description="Response regulatory" evidence="8">
    <location>
        <begin position="60"/>
        <end position="176"/>
    </location>
</feature>
<evidence type="ECO:0000256" key="7">
    <source>
        <dbReference type="PROSITE-ProRule" id="PRU01091"/>
    </source>
</evidence>
<evidence type="ECO:0000313" key="11">
    <source>
        <dbReference type="EMBL" id="SOU40055.1"/>
    </source>
</evidence>
<evidence type="ECO:0000313" key="12">
    <source>
        <dbReference type="Proteomes" id="UP000238288"/>
    </source>
</evidence>
<accession>A0A2K4X6U5</accession>
<evidence type="ECO:0000256" key="6">
    <source>
        <dbReference type="PROSITE-ProRule" id="PRU00169"/>
    </source>
</evidence>
<evidence type="ECO:0000313" key="13">
    <source>
        <dbReference type="Proteomes" id="UP000615003"/>
    </source>
</evidence>
<dbReference type="GO" id="GO:0000156">
    <property type="term" value="F:phosphorelay response regulator activity"/>
    <property type="evidence" value="ECO:0007669"/>
    <property type="project" value="TreeGrafter"/>
</dbReference>
<evidence type="ECO:0000256" key="3">
    <source>
        <dbReference type="ARBA" id="ARBA00023015"/>
    </source>
</evidence>
<dbReference type="InterPro" id="IPR022305">
    <property type="entry name" value="Response_regulator"/>
</dbReference>
<dbReference type="Pfam" id="PF00486">
    <property type="entry name" value="Trans_reg_C"/>
    <property type="match status" value="1"/>
</dbReference>
<dbReference type="Proteomes" id="UP000238288">
    <property type="component" value="Chromosome PCAR9a"/>
</dbReference>
<evidence type="ECO:0000256" key="2">
    <source>
        <dbReference type="ARBA" id="ARBA00023012"/>
    </source>
</evidence>
<keyword evidence="2" id="KW-0902">Two-component regulatory system</keyword>
<dbReference type="SUPFAM" id="SSF52172">
    <property type="entry name" value="CheY-like"/>
    <property type="match status" value="1"/>
</dbReference>
<organism evidence="11 12">
    <name type="scientific">Pseudoalteromonas carrageenovora IAM 12662</name>
    <dbReference type="NCBI Taxonomy" id="1314868"/>
    <lineage>
        <taxon>Bacteria</taxon>
        <taxon>Pseudomonadati</taxon>
        <taxon>Pseudomonadota</taxon>
        <taxon>Gammaproteobacteria</taxon>
        <taxon>Alteromonadales</taxon>
        <taxon>Pseudoalteromonadaceae</taxon>
        <taxon>Pseudoalteromonas</taxon>
    </lineage>
</organism>
<evidence type="ECO:0000256" key="5">
    <source>
        <dbReference type="ARBA" id="ARBA00023163"/>
    </source>
</evidence>
<reference evidence="11 12" key="2">
    <citation type="submission" date="2017-11" db="EMBL/GenBank/DDBJ databases">
        <authorList>
            <person name="Han C.G."/>
        </authorList>
    </citation>
    <scope>NUCLEOTIDE SEQUENCE [LARGE SCALE GENOMIC DNA]</scope>
    <source>
        <strain evidence="12">ATCC 43555</strain>
        <strain evidence="11">ATCC43555</strain>
    </source>
</reference>
<dbReference type="GO" id="GO:0005829">
    <property type="term" value="C:cytosol"/>
    <property type="evidence" value="ECO:0007669"/>
    <property type="project" value="TreeGrafter"/>
</dbReference>
<dbReference type="EMBL" id="AQGW01000018">
    <property type="protein sequence ID" value="MBE0382263.1"/>
    <property type="molecule type" value="Genomic_DNA"/>
</dbReference>
<dbReference type="EMBL" id="LT965928">
    <property type="protein sequence ID" value="SOU40055.1"/>
    <property type="molecule type" value="Genomic_DNA"/>
</dbReference>
<dbReference type="InterPro" id="IPR011006">
    <property type="entry name" value="CheY-like_superfamily"/>
</dbReference>
<proteinExistence type="predicted"/>
<feature type="modified residue" description="4-aspartylphosphate" evidence="6">
    <location>
        <position position="109"/>
    </location>
</feature>
<dbReference type="InterPro" id="IPR016032">
    <property type="entry name" value="Sig_transdc_resp-reg_C-effctor"/>
</dbReference>
<reference evidence="10 13" key="1">
    <citation type="submission" date="2015-06" db="EMBL/GenBank/DDBJ databases">
        <title>Genome sequence of Pseudoalteromonas carrageenovora.</title>
        <authorList>
            <person name="Xie B.-B."/>
            <person name="Rong J.-C."/>
            <person name="Qin Q.-L."/>
            <person name="Zhang Y.-Z."/>
        </authorList>
    </citation>
    <scope>NUCLEOTIDE SEQUENCE [LARGE SCALE GENOMIC DNA]</scope>
    <source>
        <strain evidence="10 13">IAM 12662</strain>
    </source>
</reference>
<keyword evidence="5" id="KW-0804">Transcription</keyword>
<name>A0A2K4X6U5_PSEVC</name>
<evidence type="ECO:0000259" key="9">
    <source>
        <dbReference type="PROSITE" id="PS51755"/>
    </source>
</evidence>
<dbReference type="SUPFAM" id="SSF46894">
    <property type="entry name" value="C-terminal effector domain of the bipartite response regulators"/>
    <property type="match status" value="1"/>
</dbReference>
<dbReference type="AlphaFoldDB" id="A0A2K4X6U5"/>
<evidence type="ECO:0000313" key="10">
    <source>
        <dbReference type="EMBL" id="MBE0382263.1"/>
    </source>
</evidence>
<dbReference type="PROSITE" id="PS50110">
    <property type="entry name" value="RESPONSE_REGULATORY"/>
    <property type="match status" value="1"/>
</dbReference>
<dbReference type="SMART" id="SM00448">
    <property type="entry name" value="REC"/>
    <property type="match status" value="1"/>
</dbReference>